<evidence type="ECO:0000256" key="2">
    <source>
        <dbReference type="SAM" id="MobiDB-lite"/>
    </source>
</evidence>
<feature type="region of interest" description="Disordered" evidence="2">
    <location>
        <begin position="1"/>
        <end position="27"/>
    </location>
</feature>
<dbReference type="EMBL" id="JAEVHI010000003">
    <property type="protein sequence ID" value="KAG5295967.1"/>
    <property type="molecule type" value="Genomic_DNA"/>
</dbReference>
<dbReference type="InterPro" id="IPR016197">
    <property type="entry name" value="Chromo-like_dom_sf"/>
</dbReference>
<sequence>MTSKMVPTGATSDEDDDISITSTVGSEPQSEYEVESILAQKSFPNGDAYLVKWAGYPLERATWEPEDSFCDPNILLAWRRKIASGEHESLGVDVDDLARRIEEIESAKLDRRRRRWAKRIRLGIPASPLTDGSDAVSAGQDSDSNLDDFIIDDDVDVEGEDEEEGWQSLRRKRQRSSSTKTTTPRAGMAASPSLPSGTPSKRQIPASIAPSSTGFPNKRKKIDTTSTTRSPATNNQSTQSSKPTSLVKQRQTSKDSQNAPARHQTRPTLKVQTSSSTNPSSSEPTQSAKSTAQVKVPLIPTGPANRTVPVLTKKQNASKPKLFRNLSSKNRYEKTMRRDVIPDIRQLDLRPPGKWIASQNDKTPLSASPSRLHAPRNSESFVDQNGPHRDANDHSHSQGSPGVDGPVEARSSCQPDQLQLASVQSPSKSLHKGSPSSCSPGTSVLPSVFSPSKANSIELYDKGPPKGMKGTGTGFQSQAKAVVHLRFGPTGKEIGDVRLGGLTRKTVRQLLLLKSQNKIDMHFKDVCNLDQYRQLCDRRKNIKYCSGWVLASGDTTFAVNELANYLRDNGLAALWYHPSEDVSSVIIAFALDCPDWNFLNGSNEYPSARLRIAVRSALALVSSLRPIAAKEAPYHAGERNTSREESRLSMNLQPAHPVEPMAKEDEKNTSLSKCLIAANGAVDIESVFRDRFSITYDELSVVNTIKKERAARAFYLHFPLEVEDEFQLVLRFLKRYDMVAFSNRIEGDWEKFVKTATTGTILFHQKFIHYENMPMLAKLLRASVNVFNISLSEPIKYLDHDSHLQRLFPHGGIILMTEDFILKESEAALKVLNWFGNFIGRKFPGTWKMFLRPNVQHWLFDLCGSWPDDTLWKMYQTIKNLIPEYPVGHYNTYRREGSPESLDGLTDDEGQHHPFISTRMIPDYGSRGADDHPNIPKGLTQKERDADHLIEYFAGYALINAERFRRFVVLTTYKPQPRWQAWTHIEIMDYPEFKRELMASPTHNAGNSQSGKNNQSGKYTHHSVPSSGRGGGHGNDREKVPTTASEAGPIDASRGK</sequence>
<comment type="caution">
    <text evidence="4">The sequence shown here is derived from an EMBL/GenBank/DDBJ whole genome shotgun (WGS) entry which is preliminary data.</text>
</comment>
<feature type="compositionally biased region" description="Polar residues" evidence="2">
    <location>
        <begin position="1001"/>
        <end position="1026"/>
    </location>
</feature>
<comment type="subunit">
    <text evidence="1">Component of the NuA4 histone acetyltransferase complex.</text>
</comment>
<dbReference type="SMART" id="SM00298">
    <property type="entry name" value="CHROMO"/>
    <property type="match status" value="1"/>
</dbReference>
<reference evidence="4 5" key="1">
    <citation type="submission" date="2021-01" db="EMBL/GenBank/DDBJ databases">
        <title>Chromosome-level genome assembly of a human fungal pathogen reveals clustering of transcriptionally co-regulated genes.</title>
        <authorList>
            <person name="Voorhies M."/>
            <person name="Cohen S."/>
            <person name="Shea T.P."/>
            <person name="Petrus S."/>
            <person name="Munoz J.F."/>
            <person name="Poplawski S."/>
            <person name="Goldman W.E."/>
            <person name="Michael T."/>
            <person name="Cuomo C.A."/>
            <person name="Sil A."/>
            <person name="Beyhan S."/>
        </authorList>
    </citation>
    <scope>NUCLEOTIDE SEQUENCE [LARGE SCALE GENOMIC DNA]</scope>
    <source>
        <strain evidence="4 5">G184AR</strain>
    </source>
</reference>
<dbReference type="CDD" id="cd18966">
    <property type="entry name" value="chromodomain"/>
    <property type="match status" value="1"/>
</dbReference>
<dbReference type="OrthoDB" id="1918685at2759"/>
<dbReference type="AlphaFoldDB" id="A0A8H8D020"/>
<feature type="domain" description="Chromo" evidence="3">
    <location>
        <begin position="32"/>
        <end position="90"/>
    </location>
</feature>
<evidence type="ECO:0000256" key="1">
    <source>
        <dbReference type="ARBA" id="ARBA00011353"/>
    </source>
</evidence>
<feature type="region of interest" description="Disordered" evidence="2">
    <location>
        <begin position="127"/>
        <end position="330"/>
    </location>
</feature>
<dbReference type="SUPFAM" id="SSF54160">
    <property type="entry name" value="Chromo domain-like"/>
    <property type="match status" value="1"/>
</dbReference>
<evidence type="ECO:0000313" key="4">
    <source>
        <dbReference type="EMBL" id="KAG5295967.1"/>
    </source>
</evidence>
<proteinExistence type="predicted"/>
<dbReference type="GO" id="GO:0006338">
    <property type="term" value="P:chromatin remodeling"/>
    <property type="evidence" value="ECO:0007669"/>
    <property type="project" value="UniProtKB-ARBA"/>
</dbReference>
<gene>
    <name evidence="4" type="ORF">I7I52_06422</name>
</gene>
<dbReference type="VEuPathDB" id="FungiDB:I7I52_06422"/>
<accession>A0A8H8D020</accession>
<dbReference type="Proteomes" id="UP000670092">
    <property type="component" value="Unassembled WGS sequence"/>
</dbReference>
<evidence type="ECO:0000313" key="5">
    <source>
        <dbReference type="Proteomes" id="UP000670092"/>
    </source>
</evidence>
<feature type="region of interest" description="Disordered" evidence="2">
    <location>
        <begin position="1001"/>
        <end position="1056"/>
    </location>
</feature>
<feature type="region of interest" description="Disordered" evidence="2">
    <location>
        <begin position="352"/>
        <end position="445"/>
    </location>
</feature>
<feature type="compositionally biased region" description="Polar residues" evidence="2">
    <location>
        <begin position="357"/>
        <end position="369"/>
    </location>
</feature>
<feature type="compositionally biased region" description="Acidic residues" evidence="2">
    <location>
        <begin position="144"/>
        <end position="165"/>
    </location>
</feature>
<dbReference type="Pfam" id="PF00385">
    <property type="entry name" value="Chromo"/>
    <property type="match status" value="1"/>
</dbReference>
<dbReference type="InterPro" id="IPR000953">
    <property type="entry name" value="Chromo/chromo_shadow_dom"/>
</dbReference>
<feature type="compositionally biased region" description="Polar residues" evidence="2">
    <location>
        <begin position="411"/>
        <end position="445"/>
    </location>
</feature>
<organism evidence="4 5">
    <name type="scientific">Ajellomyces capsulatus</name>
    <name type="common">Darling's disease fungus</name>
    <name type="synonym">Histoplasma capsulatum</name>
    <dbReference type="NCBI Taxonomy" id="5037"/>
    <lineage>
        <taxon>Eukaryota</taxon>
        <taxon>Fungi</taxon>
        <taxon>Dikarya</taxon>
        <taxon>Ascomycota</taxon>
        <taxon>Pezizomycotina</taxon>
        <taxon>Eurotiomycetes</taxon>
        <taxon>Eurotiomycetidae</taxon>
        <taxon>Onygenales</taxon>
        <taxon>Ajellomycetaceae</taxon>
        <taxon>Histoplasma</taxon>
    </lineage>
</organism>
<protein>
    <submittedName>
        <fullName evidence="4">Chromo domain-containing protein</fullName>
    </submittedName>
</protein>
<name>A0A8H8D020_AJECA</name>
<evidence type="ECO:0000259" key="3">
    <source>
        <dbReference type="PROSITE" id="PS50013"/>
    </source>
</evidence>
<feature type="compositionally biased region" description="Low complexity" evidence="2">
    <location>
        <begin position="272"/>
        <end position="287"/>
    </location>
</feature>
<feature type="compositionally biased region" description="Polar residues" evidence="2">
    <location>
        <begin position="224"/>
        <end position="259"/>
    </location>
</feature>
<dbReference type="InterPro" id="IPR023780">
    <property type="entry name" value="Chromo_domain"/>
</dbReference>
<dbReference type="Gene3D" id="2.40.50.40">
    <property type="match status" value="1"/>
</dbReference>
<dbReference type="PROSITE" id="PS50013">
    <property type="entry name" value="CHROMO_2"/>
    <property type="match status" value="1"/>
</dbReference>
<feature type="compositionally biased region" description="Basic and acidic residues" evidence="2">
    <location>
        <begin position="386"/>
        <end position="396"/>
    </location>
</feature>